<evidence type="ECO:0000313" key="2">
    <source>
        <dbReference type="Proteomes" id="UP000185469"/>
    </source>
</evidence>
<evidence type="ECO:0000313" key="1">
    <source>
        <dbReference type="EMBL" id="APT91480.1"/>
    </source>
</evidence>
<reference evidence="1 2" key="1">
    <citation type="submission" date="2014-08" db="EMBL/GenBank/DDBJ databases">
        <title>Complete genome sequence of Corynebacterium sphenisci CECT 5990(T) (=DSM 44792(T)), isolated from healthy wild penguins.</title>
        <authorList>
            <person name="Ruckert C."/>
            <person name="Albersmeier A."/>
            <person name="Winkler A."/>
            <person name="Kalinowski J."/>
        </authorList>
    </citation>
    <scope>NUCLEOTIDE SEQUENCE [LARGE SCALE GENOMIC DNA]</scope>
    <source>
        <strain evidence="1 2">DSM 44792</strain>
    </source>
</reference>
<gene>
    <name evidence="1" type="ORF">CSPHI_11465</name>
</gene>
<proteinExistence type="predicted"/>
<dbReference type="KEGG" id="csph:CSPHI_11465"/>
<dbReference type="PROSITE" id="PS51318">
    <property type="entry name" value="TAT"/>
    <property type="match status" value="1"/>
</dbReference>
<dbReference type="Proteomes" id="UP000185469">
    <property type="component" value="Chromosome"/>
</dbReference>
<sequence>MPHENQSEPRRSLGPALASAVVGALLGGALILTAANAAYQTELPEAAAVSQDKALLGGPEYGER</sequence>
<dbReference type="AlphaFoldDB" id="A0A1L7D080"/>
<dbReference type="InterPro" id="IPR022566">
    <property type="entry name" value="DUF2613"/>
</dbReference>
<name>A0A1L7D080_9CORY</name>
<dbReference type="EMBL" id="CP009248">
    <property type="protein sequence ID" value="APT91480.1"/>
    <property type="molecule type" value="Genomic_DNA"/>
</dbReference>
<keyword evidence="2" id="KW-1185">Reference proteome</keyword>
<dbReference type="RefSeq" id="WP_075693326.1">
    <property type="nucleotide sequence ID" value="NZ_CP009248.1"/>
</dbReference>
<dbReference type="Pfam" id="PF11021">
    <property type="entry name" value="DUF2613"/>
    <property type="match status" value="1"/>
</dbReference>
<dbReference type="STRING" id="1437874.CSPHI_11465"/>
<accession>A0A1L7D080</accession>
<evidence type="ECO:0008006" key="3">
    <source>
        <dbReference type="Google" id="ProtNLM"/>
    </source>
</evidence>
<protein>
    <recommendedName>
        <fullName evidence="3">DUF2613 domain-containing protein</fullName>
    </recommendedName>
</protein>
<organism evidence="1 2">
    <name type="scientific">Corynebacterium sphenisci DSM 44792</name>
    <dbReference type="NCBI Taxonomy" id="1437874"/>
    <lineage>
        <taxon>Bacteria</taxon>
        <taxon>Bacillati</taxon>
        <taxon>Actinomycetota</taxon>
        <taxon>Actinomycetes</taxon>
        <taxon>Mycobacteriales</taxon>
        <taxon>Corynebacteriaceae</taxon>
        <taxon>Corynebacterium</taxon>
    </lineage>
</organism>
<dbReference type="InterPro" id="IPR006311">
    <property type="entry name" value="TAT_signal"/>
</dbReference>